<dbReference type="Proteomes" id="UP000009168">
    <property type="component" value="Unassembled WGS sequence"/>
</dbReference>
<evidence type="ECO:0000313" key="1">
    <source>
        <dbReference type="EMBL" id="EWS75975.1"/>
    </source>
</evidence>
<proteinExistence type="predicted"/>
<protein>
    <submittedName>
        <fullName evidence="1">Uncharacterized protein</fullName>
    </submittedName>
</protein>
<dbReference type="GeneID" id="24437605"/>
<reference evidence="2" key="1">
    <citation type="journal article" date="2006" name="PLoS Biol.">
        <title>Macronuclear genome sequence of the ciliate Tetrahymena thermophila, a model eukaryote.</title>
        <authorList>
            <person name="Eisen J.A."/>
            <person name="Coyne R.S."/>
            <person name="Wu M."/>
            <person name="Wu D."/>
            <person name="Thiagarajan M."/>
            <person name="Wortman J.R."/>
            <person name="Badger J.H."/>
            <person name="Ren Q."/>
            <person name="Amedeo P."/>
            <person name="Jones K.M."/>
            <person name="Tallon L.J."/>
            <person name="Delcher A.L."/>
            <person name="Salzberg S.L."/>
            <person name="Silva J.C."/>
            <person name="Haas B.J."/>
            <person name="Majoros W.H."/>
            <person name="Farzad M."/>
            <person name="Carlton J.M."/>
            <person name="Smith R.K. Jr."/>
            <person name="Garg J."/>
            <person name="Pearlman R.E."/>
            <person name="Karrer K.M."/>
            <person name="Sun L."/>
            <person name="Manning G."/>
            <person name="Elde N.C."/>
            <person name="Turkewitz A.P."/>
            <person name="Asai D.J."/>
            <person name="Wilkes D.E."/>
            <person name="Wang Y."/>
            <person name="Cai H."/>
            <person name="Collins K."/>
            <person name="Stewart B.A."/>
            <person name="Lee S.R."/>
            <person name="Wilamowska K."/>
            <person name="Weinberg Z."/>
            <person name="Ruzzo W.L."/>
            <person name="Wloga D."/>
            <person name="Gaertig J."/>
            <person name="Frankel J."/>
            <person name="Tsao C.-C."/>
            <person name="Gorovsky M.A."/>
            <person name="Keeling P.J."/>
            <person name="Waller R.F."/>
            <person name="Patron N.J."/>
            <person name="Cherry J.M."/>
            <person name="Stover N.A."/>
            <person name="Krieger C.J."/>
            <person name="del Toro C."/>
            <person name="Ryder H.F."/>
            <person name="Williamson S.C."/>
            <person name="Barbeau R.A."/>
            <person name="Hamilton E.P."/>
            <person name="Orias E."/>
        </authorList>
    </citation>
    <scope>NUCLEOTIDE SEQUENCE [LARGE SCALE GENOMIC DNA]</scope>
    <source>
        <strain evidence="2">SB210</strain>
    </source>
</reference>
<keyword evidence="2" id="KW-1185">Reference proteome</keyword>
<accession>W7X9A3</accession>
<gene>
    <name evidence="1" type="ORF">TTHERM_000158239</name>
</gene>
<dbReference type="KEGG" id="tet:TTHERM_000158239"/>
<name>W7X9A3_TETTS</name>
<dbReference type="AlphaFoldDB" id="W7X9A3"/>
<dbReference type="EMBL" id="GG662820">
    <property type="protein sequence ID" value="EWS75975.1"/>
    <property type="molecule type" value="Genomic_DNA"/>
</dbReference>
<organism evidence="1 2">
    <name type="scientific">Tetrahymena thermophila (strain SB210)</name>
    <dbReference type="NCBI Taxonomy" id="312017"/>
    <lineage>
        <taxon>Eukaryota</taxon>
        <taxon>Sar</taxon>
        <taxon>Alveolata</taxon>
        <taxon>Ciliophora</taxon>
        <taxon>Intramacronucleata</taxon>
        <taxon>Oligohymenophorea</taxon>
        <taxon>Hymenostomatida</taxon>
        <taxon>Tetrahymenina</taxon>
        <taxon>Tetrahymenidae</taxon>
        <taxon>Tetrahymena</taxon>
    </lineage>
</organism>
<dbReference type="InParanoid" id="W7X9A3"/>
<sequence>MINKDLPAIGGPINNKLKLFYFFFKELNYYYEKIKFQILKSLLYFLIINSQTQFIFLQSGLEFIILLIIKSYNQYLRISLLKKDKSNFFYLFLLQSEASSKLIQIPSNSRKTIPNEQISVLFVILCTFLSLKRDSGEMYLKVPPLHYDMQDLSTSNKVERLKSENFALRLQSKRMLSGLMSK</sequence>
<dbReference type="RefSeq" id="XP_012651493.1">
    <property type="nucleotide sequence ID" value="XM_012796039.1"/>
</dbReference>
<evidence type="ECO:0000313" key="2">
    <source>
        <dbReference type="Proteomes" id="UP000009168"/>
    </source>
</evidence>